<dbReference type="GeneID" id="95552376"/>
<dbReference type="Proteomes" id="UP000192911">
    <property type="component" value="Unassembled WGS sequence"/>
</dbReference>
<gene>
    <name evidence="1" type="ORF">SAMN06295900_102302</name>
</gene>
<evidence type="ECO:0000313" key="2">
    <source>
        <dbReference type="Proteomes" id="UP000192911"/>
    </source>
</evidence>
<dbReference type="NCBIfam" id="NF041406">
    <property type="entry name" value="XopAK"/>
    <property type="match status" value="1"/>
</dbReference>
<reference evidence="2" key="1">
    <citation type="submission" date="2017-04" db="EMBL/GenBank/DDBJ databases">
        <authorList>
            <person name="Varghese N."/>
            <person name="Submissions S."/>
        </authorList>
    </citation>
    <scope>NUCLEOTIDE SEQUENCE [LARGE SCALE GENOMIC DNA]</scope>
    <source>
        <strain evidence="2">Ballard 720</strain>
    </source>
</reference>
<proteinExistence type="predicted"/>
<accession>A0A1X7D371</accession>
<name>A0A1X7D371_TRICW</name>
<evidence type="ECO:0008006" key="3">
    <source>
        <dbReference type="Google" id="ProtNLM"/>
    </source>
</evidence>
<sequence>MPFNPISRNSLNYHLAGGSDDFSTPAPESAPQRSVRPYEAFQGLSRQSVSRRVAETAGDCANTRRARSRILPCSGELSGVPHGFTREQIEPYRALERTYADLFATTHIRKVSSRSGVPATTIQDVDMDECVVINAARDGYDALGTTGVATCIAICAQGKNARGEPILGLCHYSGIQDAEEVLDCVKDMMAESGVARPEIFLVGGMISNAEDEGSFEMERDLLALRDRFDIKGAKLHVSMSDSDGEPNSVNVVMTGNGVYFSEASLYR</sequence>
<dbReference type="AlphaFoldDB" id="A0A1X7D371"/>
<evidence type="ECO:0000313" key="1">
    <source>
        <dbReference type="EMBL" id="SMF07412.1"/>
    </source>
</evidence>
<keyword evidence="2" id="KW-1185">Reference proteome</keyword>
<organism evidence="1 2">
    <name type="scientific">Trinickia caryophylli</name>
    <name type="common">Paraburkholderia caryophylli</name>
    <dbReference type="NCBI Taxonomy" id="28094"/>
    <lineage>
        <taxon>Bacteria</taxon>
        <taxon>Pseudomonadati</taxon>
        <taxon>Pseudomonadota</taxon>
        <taxon>Betaproteobacteria</taxon>
        <taxon>Burkholderiales</taxon>
        <taxon>Burkholderiaceae</taxon>
        <taxon>Trinickia</taxon>
    </lineage>
</organism>
<dbReference type="EMBL" id="FXAH01000002">
    <property type="protein sequence ID" value="SMF07412.1"/>
    <property type="molecule type" value="Genomic_DNA"/>
</dbReference>
<dbReference type="RefSeq" id="WP_269149700.1">
    <property type="nucleotide sequence ID" value="NZ_BSQD01000002.1"/>
</dbReference>
<protein>
    <recommendedName>
        <fullName evidence="3">Type III secretion system effector protein</fullName>
    </recommendedName>
</protein>